<proteinExistence type="inferred from homology"/>
<evidence type="ECO:0000259" key="6">
    <source>
        <dbReference type="Pfam" id="PF20519"/>
    </source>
</evidence>
<evidence type="ECO:0000256" key="1">
    <source>
        <dbReference type="ARBA" id="ARBA00004141"/>
    </source>
</evidence>
<dbReference type="Pfam" id="PF20519">
    <property type="entry name" value="Polycystin_dom"/>
    <property type="match status" value="1"/>
</dbReference>
<dbReference type="EMBL" id="JAEAOA010001254">
    <property type="protein sequence ID" value="KAK3578222.1"/>
    <property type="molecule type" value="Genomic_DNA"/>
</dbReference>
<keyword evidence="3" id="KW-0812">Transmembrane</keyword>
<sequence length="180" mass="20489">MCEGFVKLSALDHWTTKGPQHVIRIGSQQFNITVDVTLKAKWGNALFRMGALQHNTDTLVNRHTHYGKAIKLLPRNLRITAEGGMPKFTFTEWKYVDAIDIWGIPVTGQYDRKLYGGGGYIVKLDINRNVSEDIIKELSENNWIDRNGLTNQRKRNVTRIVGKGPSEKAGRNHEKKGIKF</sequence>
<dbReference type="GO" id="GO:0016020">
    <property type="term" value="C:membrane"/>
    <property type="evidence" value="ECO:0007669"/>
    <property type="project" value="UniProtKB-SubCell"/>
</dbReference>
<evidence type="ECO:0000256" key="2">
    <source>
        <dbReference type="ARBA" id="ARBA00007200"/>
    </source>
</evidence>
<keyword evidence="4" id="KW-1133">Transmembrane helix</keyword>
<dbReference type="AlphaFoldDB" id="A0AAE0VIL0"/>
<keyword evidence="5" id="KW-0472">Membrane</keyword>
<feature type="domain" description="Polycystin" evidence="6">
    <location>
        <begin position="102"/>
        <end position="147"/>
    </location>
</feature>
<protein>
    <recommendedName>
        <fullName evidence="6">Polycystin domain-containing protein</fullName>
    </recommendedName>
</protein>
<dbReference type="Proteomes" id="UP001195483">
    <property type="component" value="Unassembled WGS sequence"/>
</dbReference>
<comment type="caution">
    <text evidence="7">The sequence shown here is derived from an EMBL/GenBank/DDBJ whole genome shotgun (WGS) entry which is preliminary data.</text>
</comment>
<comment type="similarity">
    <text evidence="2">Belongs to the polycystin family.</text>
</comment>
<accession>A0AAE0VIL0</accession>
<gene>
    <name evidence="7" type="ORF">CHS0354_020592</name>
</gene>
<reference evidence="7" key="3">
    <citation type="submission" date="2023-05" db="EMBL/GenBank/DDBJ databases">
        <authorList>
            <person name="Smith C.H."/>
        </authorList>
    </citation>
    <scope>NUCLEOTIDE SEQUENCE</scope>
    <source>
        <strain evidence="7">CHS0354</strain>
        <tissue evidence="7">Mantle</tissue>
    </source>
</reference>
<organism evidence="7 8">
    <name type="scientific">Potamilus streckersoni</name>
    <dbReference type="NCBI Taxonomy" id="2493646"/>
    <lineage>
        <taxon>Eukaryota</taxon>
        <taxon>Metazoa</taxon>
        <taxon>Spiralia</taxon>
        <taxon>Lophotrochozoa</taxon>
        <taxon>Mollusca</taxon>
        <taxon>Bivalvia</taxon>
        <taxon>Autobranchia</taxon>
        <taxon>Heteroconchia</taxon>
        <taxon>Palaeoheterodonta</taxon>
        <taxon>Unionida</taxon>
        <taxon>Unionoidea</taxon>
        <taxon>Unionidae</taxon>
        <taxon>Ambleminae</taxon>
        <taxon>Lampsilini</taxon>
        <taxon>Potamilus</taxon>
    </lineage>
</organism>
<evidence type="ECO:0000313" key="7">
    <source>
        <dbReference type="EMBL" id="KAK3578222.1"/>
    </source>
</evidence>
<evidence type="ECO:0000256" key="5">
    <source>
        <dbReference type="ARBA" id="ARBA00023136"/>
    </source>
</evidence>
<evidence type="ECO:0000313" key="8">
    <source>
        <dbReference type="Proteomes" id="UP001195483"/>
    </source>
</evidence>
<keyword evidence="8" id="KW-1185">Reference proteome</keyword>
<reference evidence="7" key="2">
    <citation type="journal article" date="2021" name="Genome Biol. Evol.">
        <title>Developing a high-quality reference genome for a parasitic bivalve with doubly uniparental inheritance (Bivalvia: Unionida).</title>
        <authorList>
            <person name="Smith C.H."/>
        </authorList>
    </citation>
    <scope>NUCLEOTIDE SEQUENCE</scope>
    <source>
        <strain evidence="7">CHS0354</strain>
        <tissue evidence="7">Mantle</tissue>
    </source>
</reference>
<dbReference type="InterPro" id="IPR046791">
    <property type="entry name" value="Polycystin_dom"/>
</dbReference>
<reference evidence="7" key="1">
    <citation type="journal article" date="2021" name="Genome Biol. Evol.">
        <title>A High-Quality Reference Genome for a Parasitic Bivalve with Doubly Uniparental Inheritance (Bivalvia: Unionida).</title>
        <authorList>
            <person name="Smith C.H."/>
        </authorList>
    </citation>
    <scope>NUCLEOTIDE SEQUENCE</scope>
    <source>
        <strain evidence="7">CHS0354</strain>
    </source>
</reference>
<evidence type="ECO:0000256" key="3">
    <source>
        <dbReference type="ARBA" id="ARBA00022692"/>
    </source>
</evidence>
<evidence type="ECO:0000256" key="4">
    <source>
        <dbReference type="ARBA" id="ARBA00022989"/>
    </source>
</evidence>
<comment type="subcellular location">
    <subcellularLocation>
        <location evidence="1">Membrane</location>
        <topology evidence="1">Multi-pass membrane protein</topology>
    </subcellularLocation>
</comment>
<name>A0AAE0VIL0_9BIVA</name>